<protein>
    <submittedName>
        <fullName evidence="7">ABC transporter ATP-binding protein</fullName>
    </submittedName>
</protein>
<evidence type="ECO:0000313" key="8">
    <source>
        <dbReference type="Proteomes" id="UP000594621"/>
    </source>
</evidence>
<comment type="function">
    <text evidence="5">Involved in beta-(1--&gt;2)glucan export. Transmembrane domains (TMD) form a pore in the inner membrane and the ATP-binding domain (NBD) is responsible for energy generation.</text>
</comment>
<dbReference type="EMBL" id="CP061379">
    <property type="protein sequence ID" value="QPF92585.1"/>
    <property type="molecule type" value="Genomic_DNA"/>
</dbReference>
<keyword evidence="4 7" id="KW-0067">ATP-binding</keyword>
<dbReference type="Proteomes" id="UP000594621">
    <property type="component" value="Chromosome"/>
</dbReference>
<keyword evidence="3" id="KW-0547">Nucleotide-binding</keyword>
<dbReference type="KEGG" id="bcou:IC761_04660"/>
<dbReference type="SMART" id="SM00382">
    <property type="entry name" value="AAA"/>
    <property type="match status" value="1"/>
</dbReference>
<dbReference type="InterPro" id="IPR015860">
    <property type="entry name" value="ABC_transpr_TagH-like"/>
</dbReference>
<name>A0A7S9D7E6_9BRAD</name>
<dbReference type="CDD" id="cd10147">
    <property type="entry name" value="Wzt_C-like"/>
    <property type="match status" value="1"/>
</dbReference>
<reference evidence="7 8" key="1">
    <citation type="submission" date="2020-09" db="EMBL/GenBank/DDBJ databases">
        <title>Complete genomes of bradyrhizobia occurring on native shrubby legumes in Australia.</title>
        <authorList>
            <person name="Lafay B."/>
        </authorList>
    </citation>
    <scope>NUCLEOTIDE SEQUENCE [LARGE SCALE GENOMIC DNA]</scope>
    <source>
        <strain evidence="7 8">BDV5040</strain>
    </source>
</reference>
<keyword evidence="8" id="KW-1185">Reference proteome</keyword>
<dbReference type="InterPro" id="IPR027417">
    <property type="entry name" value="P-loop_NTPase"/>
</dbReference>
<evidence type="ECO:0000256" key="5">
    <source>
        <dbReference type="ARBA" id="ARBA00024722"/>
    </source>
</evidence>
<dbReference type="InterPro" id="IPR003593">
    <property type="entry name" value="AAA+_ATPase"/>
</dbReference>
<dbReference type="InterPro" id="IPR029439">
    <property type="entry name" value="Wzt_C"/>
</dbReference>
<dbReference type="PROSITE" id="PS50893">
    <property type="entry name" value="ABC_TRANSPORTER_2"/>
    <property type="match status" value="1"/>
</dbReference>
<dbReference type="AlphaFoldDB" id="A0A7S9D7E6"/>
<evidence type="ECO:0000256" key="3">
    <source>
        <dbReference type="ARBA" id="ARBA00022741"/>
    </source>
</evidence>
<comment type="similarity">
    <text evidence="1">Belongs to the ABC transporter superfamily.</text>
</comment>
<dbReference type="GO" id="GO:0016887">
    <property type="term" value="F:ATP hydrolysis activity"/>
    <property type="evidence" value="ECO:0007669"/>
    <property type="project" value="InterPro"/>
</dbReference>
<dbReference type="InterPro" id="IPR003439">
    <property type="entry name" value="ABC_transporter-like_ATP-bd"/>
</dbReference>
<dbReference type="InterPro" id="IPR050683">
    <property type="entry name" value="Bact_Polysacc_Export_ATP-bd"/>
</dbReference>
<evidence type="ECO:0000313" key="7">
    <source>
        <dbReference type="EMBL" id="QPF92585.1"/>
    </source>
</evidence>
<evidence type="ECO:0000256" key="2">
    <source>
        <dbReference type="ARBA" id="ARBA00022448"/>
    </source>
</evidence>
<dbReference type="SUPFAM" id="SSF52540">
    <property type="entry name" value="P-loop containing nucleoside triphosphate hydrolases"/>
    <property type="match status" value="1"/>
</dbReference>
<organism evidence="7 8">
    <name type="scientific">Bradyrhizobium commune</name>
    <dbReference type="NCBI Taxonomy" id="83627"/>
    <lineage>
        <taxon>Bacteria</taxon>
        <taxon>Pseudomonadati</taxon>
        <taxon>Pseudomonadota</taxon>
        <taxon>Alphaproteobacteria</taxon>
        <taxon>Hyphomicrobiales</taxon>
        <taxon>Nitrobacteraceae</taxon>
        <taxon>Bradyrhizobium</taxon>
    </lineage>
</organism>
<dbReference type="GO" id="GO:0016020">
    <property type="term" value="C:membrane"/>
    <property type="evidence" value="ECO:0007669"/>
    <property type="project" value="InterPro"/>
</dbReference>
<dbReference type="InterPro" id="IPR017871">
    <property type="entry name" value="ABC_transporter-like_CS"/>
</dbReference>
<proteinExistence type="inferred from homology"/>
<feature type="domain" description="ABC transporter" evidence="6">
    <location>
        <begin position="6"/>
        <end position="243"/>
    </location>
</feature>
<dbReference type="PANTHER" id="PTHR46743">
    <property type="entry name" value="TEICHOIC ACIDS EXPORT ATP-BINDING PROTEIN TAGH"/>
    <property type="match status" value="1"/>
</dbReference>
<dbReference type="Pfam" id="PF00005">
    <property type="entry name" value="ABC_tran"/>
    <property type="match status" value="1"/>
</dbReference>
<dbReference type="RefSeq" id="WP_195802120.1">
    <property type="nucleotide sequence ID" value="NZ_CP061379.1"/>
</dbReference>
<gene>
    <name evidence="7" type="ORF">IC761_04660</name>
</gene>
<evidence type="ECO:0000256" key="4">
    <source>
        <dbReference type="ARBA" id="ARBA00022840"/>
    </source>
</evidence>
<dbReference type="PROSITE" id="PS00211">
    <property type="entry name" value="ABC_TRANSPORTER_1"/>
    <property type="match status" value="1"/>
</dbReference>
<dbReference type="GO" id="GO:0140359">
    <property type="term" value="F:ABC-type transporter activity"/>
    <property type="evidence" value="ECO:0007669"/>
    <property type="project" value="InterPro"/>
</dbReference>
<dbReference type="GO" id="GO:0005524">
    <property type="term" value="F:ATP binding"/>
    <property type="evidence" value="ECO:0007669"/>
    <property type="project" value="UniProtKB-KW"/>
</dbReference>
<evidence type="ECO:0000256" key="1">
    <source>
        <dbReference type="ARBA" id="ARBA00005417"/>
    </source>
</evidence>
<accession>A0A7S9D7E6</accession>
<keyword evidence="2" id="KW-0813">Transport</keyword>
<evidence type="ECO:0000259" key="6">
    <source>
        <dbReference type="PROSITE" id="PS50893"/>
    </source>
</evidence>
<dbReference type="PANTHER" id="PTHR46743:SF2">
    <property type="entry name" value="TEICHOIC ACIDS EXPORT ATP-BINDING PROTEIN TAGH"/>
    <property type="match status" value="1"/>
</dbReference>
<dbReference type="Gene3D" id="3.40.50.300">
    <property type="entry name" value="P-loop containing nucleotide triphosphate hydrolases"/>
    <property type="match status" value="1"/>
</dbReference>
<dbReference type="CDD" id="cd03220">
    <property type="entry name" value="ABC_KpsT_Wzt"/>
    <property type="match status" value="1"/>
</dbReference>
<sequence length="383" mass="40492">MSAVDIVARNVSKSYRVHHDGRRGRGLFGSGTTERFWALKNVGFEVRRGEALGVVGPNGSGKTTLIKLLARITSPDSGQISIAGRLMSLVEVGAGFHPELSGRDNVFLNAAIFGVPVEQVRKRFDHIVEFSGLADFIDAPVKTYSSGMFVRLGFAVASQLDADILLLDEVLAVGDLAFQARCIDRIAEIRRSGRTILLVSHDLAAVELLCDRVLLLASGKVAGDGGPVEMIERYQAMAATSAPGCGSAVQGGVATLEGVSFAGRDGARPRTGDPLTVRVNYHALSAVDDAVVTVSFIWPSGYICTELVSSTSTLAAGHGSIVFDCPMLAMQRGLYTVDLTVSAGAGRVLAKCVRAAPFRVDPGLVVHGDFHMTHSSRLEPAGT</sequence>